<sequence length="31" mass="3256">MKYQDVTATVEMALEATGLGKAKRIACDVAA</sequence>
<dbReference type="Proteomes" id="UP000001492">
    <property type="component" value="Plasmid pASTEX02"/>
</dbReference>
<protein>
    <submittedName>
        <fullName evidence="1">Uncharacterized protein</fullName>
    </submittedName>
</protein>
<dbReference type="EMBL" id="CP002398">
    <property type="protein sequence ID" value="ADU15357.1"/>
    <property type="molecule type" value="Genomic_DNA"/>
</dbReference>
<accession>E8RVT5</accession>
<dbReference type="KEGG" id="aex:Astex_3746"/>
<dbReference type="AlphaFoldDB" id="E8RVT5"/>
<dbReference type="HOGENOM" id="CLU_3394821_0_0_5"/>
<keyword evidence="1" id="KW-0614">Plasmid</keyword>
<organism evidence="1 2">
    <name type="scientific">Asticcacaulis excentricus (strain ATCC 15261 / DSM 4724 / KCTC 12464 / NCIMB 9791 / VKM B-1370 / CB 48)</name>
    <dbReference type="NCBI Taxonomy" id="573065"/>
    <lineage>
        <taxon>Bacteria</taxon>
        <taxon>Pseudomonadati</taxon>
        <taxon>Pseudomonadota</taxon>
        <taxon>Alphaproteobacteria</taxon>
        <taxon>Caulobacterales</taxon>
        <taxon>Caulobacteraceae</taxon>
        <taxon>Asticcacaulis</taxon>
    </lineage>
</organism>
<evidence type="ECO:0000313" key="2">
    <source>
        <dbReference type="Proteomes" id="UP000001492"/>
    </source>
</evidence>
<evidence type="ECO:0000313" key="1">
    <source>
        <dbReference type="EMBL" id="ADU15357.1"/>
    </source>
</evidence>
<name>E8RVT5_ASTEC</name>
<keyword evidence="2" id="KW-1185">Reference proteome</keyword>
<proteinExistence type="predicted"/>
<gene>
    <name evidence="1" type="ordered locus">Astex_3746</name>
</gene>
<geneLocation type="plasmid" evidence="1 2">
    <name>pASTEX02</name>
</geneLocation>
<reference evidence="2" key="1">
    <citation type="submission" date="2010-12" db="EMBL/GenBank/DDBJ databases">
        <title>Complete sequence of plasmid 2 of Asticcacaulis excentricus CB 48.</title>
        <authorList>
            <consortium name="US DOE Joint Genome Institute"/>
            <person name="Lucas S."/>
            <person name="Copeland A."/>
            <person name="Lapidus A."/>
            <person name="Cheng J.-F."/>
            <person name="Bruce D."/>
            <person name="Goodwin L."/>
            <person name="Pitluck S."/>
            <person name="Teshima H."/>
            <person name="Davenport K."/>
            <person name="Detter J.C."/>
            <person name="Han C."/>
            <person name="Tapia R."/>
            <person name="Land M."/>
            <person name="Hauser L."/>
            <person name="Jeffries C."/>
            <person name="Kyrpides N."/>
            <person name="Ivanova N."/>
            <person name="Ovchinnikova G."/>
            <person name="Brun Y.V."/>
            <person name="Woyke T."/>
        </authorList>
    </citation>
    <scope>NUCLEOTIDE SEQUENCE [LARGE SCALE GENOMIC DNA]</scope>
    <source>
        <strain evidence="2">ATCC 15261 / DSM 4724 / KCTC 12464 / NCIMB 9791 / VKM B-1370 / CB 48</strain>
        <plasmid evidence="2">pASTEX02</plasmid>
    </source>
</reference>